<dbReference type="Pfam" id="PF13277">
    <property type="entry name" value="YmdB"/>
    <property type="match status" value="1"/>
</dbReference>
<organism evidence="1 2">
    <name type="scientific">Acetomicrobium flavidum</name>
    <dbReference type="NCBI Taxonomy" id="49896"/>
    <lineage>
        <taxon>Bacteria</taxon>
        <taxon>Thermotogati</taxon>
        <taxon>Synergistota</taxon>
        <taxon>Synergistia</taxon>
        <taxon>Synergistales</taxon>
        <taxon>Acetomicrobiaceae</taxon>
        <taxon>Acetomicrobium</taxon>
    </lineage>
</organism>
<comment type="caution">
    <text evidence="1">The sequence shown here is derived from an EMBL/GenBank/DDBJ whole genome shotgun (WGS) entry which is preliminary data.</text>
</comment>
<keyword evidence="2" id="KW-1185">Reference proteome</keyword>
<evidence type="ECO:0000313" key="1">
    <source>
        <dbReference type="EMBL" id="SIN65135.1"/>
    </source>
</evidence>
<dbReference type="RefSeq" id="WP_014806286.1">
    <property type="nucleotide sequence ID" value="NZ_FSQZ01000001.1"/>
</dbReference>
<evidence type="ECO:0008006" key="3">
    <source>
        <dbReference type="Google" id="ProtNLM"/>
    </source>
</evidence>
<dbReference type="PANTHER" id="PTHR36303">
    <property type="entry name" value="2',3'-CYCLIC-NUCLEOTIDE 2'-PHOSPHODIESTERASE"/>
    <property type="match status" value="1"/>
</dbReference>
<dbReference type="CDD" id="cd07382">
    <property type="entry name" value="MPP_DR1281"/>
    <property type="match status" value="1"/>
</dbReference>
<accession>A0ABY1JC54</accession>
<dbReference type="PANTHER" id="PTHR36303:SF1">
    <property type="entry name" value="2',3'-CYCLIC-NUCLEOTIDE 2'-PHOSPHODIESTERASE"/>
    <property type="match status" value="1"/>
</dbReference>
<dbReference type="Gene3D" id="3.60.21.10">
    <property type="match status" value="1"/>
</dbReference>
<dbReference type="EMBL" id="FSQZ01000001">
    <property type="protein sequence ID" value="SIN65135.1"/>
    <property type="molecule type" value="Genomic_DNA"/>
</dbReference>
<proteinExistence type="predicted"/>
<gene>
    <name evidence="1" type="ORF">SAMN05444368_0719</name>
</gene>
<protein>
    <recommendedName>
        <fullName evidence="3">TIGR00282 family metallophosphoesterase</fullName>
    </recommendedName>
</protein>
<dbReference type="SUPFAM" id="SSF56300">
    <property type="entry name" value="Metallo-dependent phosphatases"/>
    <property type="match status" value="1"/>
</dbReference>
<dbReference type="PIRSF" id="PIRSF004789">
    <property type="entry name" value="DR1281"/>
    <property type="match status" value="1"/>
</dbReference>
<dbReference type="NCBIfam" id="TIGR00282">
    <property type="entry name" value="TIGR00282 family metallophosphoesterase"/>
    <property type="match status" value="1"/>
</dbReference>
<dbReference type="InterPro" id="IPR029052">
    <property type="entry name" value="Metallo-depent_PP-like"/>
</dbReference>
<dbReference type="Proteomes" id="UP000185093">
    <property type="component" value="Unassembled WGS sequence"/>
</dbReference>
<name>A0ABY1JC54_9BACT</name>
<sequence length="264" mass="28772">MRVLFIGDIVGRPGRKALQRLLPRIKSLYGPFDFVIVNVENAAGGFGITQKIFDELSSMGIDCMTSGNHIWDKKEGLSLLDSEPVLLRPANYPPGCPGRGSMTLKGPSGELLVLNLLGRTFMYDVDCPFRKADEILQGVQLPVLVDIHAEATSEKRALALYLDGRVSAVVGTHTHVATADEEILPMGTAFITDVGMTGGHAGVIGMHKETVINRFLTSMPARFEACNEDLRLNGVCLDIDASSGRALSISRISERLEEEAYDRR</sequence>
<reference evidence="1 2" key="1">
    <citation type="submission" date="2016-11" db="EMBL/GenBank/DDBJ databases">
        <authorList>
            <person name="Varghese N."/>
            <person name="Submissions S."/>
        </authorList>
    </citation>
    <scope>NUCLEOTIDE SEQUENCE [LARGE SCALE GENOMIC DNA]</scope>
    <source>
        <strain evidence="1 2">DSM 20664</strain>
    </source>
</reference>
<dbReference type="InterPro" id="IPR005235">
    <property type="entry name" value="YmdB-like"/>
</dbReference>
<evidence type="ECO:0000313" key="2">
    <source>
        <dbReference type="Proteomes" id="UP000185093"/>
    </source>
</evidence>